<evidence type="ECO:0000259" key="1">
    <source>
        <dbReference type="Pfam" id="PF13966"/>
    </source>
</evidence>
<evidence type="ECO:0000313" key="4">
    <source>
        <dbReference type="Proteomes" id="UP000000763"/>
    </source>
</evidence>
<sequence>MLAKQCNAMQSDQIFWRMKDEVTRALGRILSGVGRVTNDTRLAWLAMRYFSANNPLLAPIFFGKLKQHCWMADLLLKRGINSHSAYPFYAQELETANHILLDCVFARQVW</sequence>
<proteinExistence type="predicted"/>
<dbReference type="EMBL" id="AP003277">
    <property type="protein sequence ID" value="BAB63684.1"/>
    <property type="molecule type" value="Genomic_DNA"/>
</dbReference>
<dbReference type="Proteomes" id="UP000817658">
    <property type="component" value="Chromosome 1"/>
</dbReference>
<name>Q94DG5_ORYSJ</name>
<feature type="domain" description="Reverse transcriptase zinc-binding" evidence="1">
    <location>
        <begin position="43"/>
        <end position="110"/>
    </location>
</feature>
<dbReference type="Pfam" id="PF13966">
    <property type="entry name" value="zf-RVT"/>
    <property type="match status" value="1"/>
</dbReference>
<reference evidence="4" key="3">
    <citation type="journal article" date="2008" name="Nucleic Acids Res.">
        <title>The rice annotation project database (RAP-DB): 2008 update.</title>
        <authorList>
            <consortium name="The rice annotation project (RAP)"/>
        </authorList>
    </citation>
    <scope>GENOME REANNOTATION</scope>
    <source>
        <strain evidence="4">cv. Nipponbare</strain>
    </source>
</reference>
<accession>Q94DG5</accession>
<reference evidence="2" key="1">
    <citation type="journal article" date="2002" name="Nature">
        <title>The genome sequence and structure of rice chromosome 1.</title>
        <authorList>
            <person name="Sasaki T."/>
            <person name="Matsumoto T."/>
            <person name="Yamamoto K."/>
            <person name="Sakata K."/>
            <person name="Baba T."/>
            <person name="Katayose Y."/>
            <person name="Wu J."/>
            <person name="Niimura Y."/>
            <person name="Cheng Z."/>
            <person name="Nagamura Y."/>
            <person name="Antonio B.A."/>
            <person name="Kanamori H."/>
            <person name="Hosokawa S."/>
            <person name="Masukawa M."/>
            <person name="Arikawa K."/>
            <person name="Chiden Y."/>
            <person name="Hayashi M."/>
            <person name="Okamoto M."/>
            <person name="Ando T."/>
            <person name="Aoki H."/>
            <person name="Arita K."/>
            <person name="Hamada M."/>
            <person name="Harada C."/>
            <person name="Hijishita S."/>
            <person name="Honda M."/>
            <person name="Ichikawa Y."/>
            <person name="Idonuma A."/>
            <person name="Iijima M."/>
            <person name="Ikeda M."/>
            <person name="Ikeno M."/>
            <person name="Itoh S."/>
            <person name="Itoh T."/>
            <person name="Itoh Y."/>
            <person name="Itoh Y."/>
            <person name="Iwabuchi A."/>
            <person name="Kamiya K."/>
            <person name="Karasawa W."/>
            <person name="Katagiri S."/>
            <person name="Kikuta A."/>
            <person name="Kobayashi N."/>
            <person name="Kono I."/>
            <person name="Machita K."/>
            <person name="Maehara T."/>
            <person name="Mizuno H."/>
            <person name="Mizubayashi T."/>
            <person name="Mukai Y."/>
            <person name="Nagasaki H."/>
            <person name="Nakashima M."/>
            <person name="Nakama Y."/>
            <person name="Nakamichi Y."/>
            <person name="Nakamura M."/>
            <person name="Namiki N."/>
            <person name="Negishi M."/>
            <person name="Ohta I."/>
            <person name="Ono N."/>
            <person name="Saji S."/>
            <person name="Sakai K."/>
            <person name="Shibata M."/>
            <person name="Shimokawa T."/>
            <person name="Shomura A."/>
            <person name="Song J."/>
            <person name="Takazaki Y."/>
            <person name="Terasawa K."/>
            <person name="Tsuji K."/>
            <person name="Waki K."/>
            <person name="Yamagata H."/>
            <person name="Yamane H."/>
            <person name="Yoshiki S."/>
            <person name="Yoshihara R."/>
            <person name="Yukawa K."/>
            <person name="Zhong H."/>
            <person name="Iwama H."/>
            <person name="Endo T."/>
            <person name="Ito H."/>
            <person name="Hahn J.H."/>
            <person name="Kim H.I."/>
            <person name="Eun M.Y."/>
            <person name="Yano M."/>
            <person name="Jiang J."/>
            <person name="Gojobori T."/>
        </authorList>
    </citation>
    <scope>NUCLEOTIDE SEQUENCE</scope>
</reference>
<evidence type="ECO:0000313" key="2">
    <source>
        <dbReference type="EMBL" id="BAB63684.1"/>
    </source>
</evidence>
<dbReference type="AlphaFoldDB" id="Q94DG5"/>
<organism evidence="2">
    <name type="scientific">Oryza sativa subsp. japonica</name>
    <name type="common">Rice</name>
    <dbReference type="NCBI Taxonomy" id="39947"/>
    <lineage>
        <taxon>Eukaryota</taxon>
        <taxon>Viridiplantae</taxon>
        <taxon>Streptophyta</taxon>
        <taxon>Embryophyta</taxon>
        <taxon>Tracheophyta</taxon>
        <taxon>Spermatophyta</taxon>
        <taxon>Magnoliopsida</taxon>
        <taxon>Liliopsida</taxon>
        <taxon>Poales</taxon>
        <taxon>Poaceae</taxon>
        <taxon>BOP clade</taxon>
        <taxon>Oryzoideae</taxon>
        <taxon>Oryzeae</taxon>
        <taxon>Oryzinae</taxon>
        <taxon>Oryza</taxon>
        <taxon>Oryza sativa</taxon>
    </lineage>
</organism>
<dbReference type="Proteomes" id="UP000000763">
    <property type="component" value="Chromosome 1"/>
</dbReference>
<protein>
    <recommendedName>
        <fullName evidence="1">Reverse transcriptase zinc-binding domain-containing protein</fullName>
    </recommendedName>
</protein>
<dbReference type="InterPro" id="IPR026960">
    <property type="entry name" value="RVT-Znf"/>
</dbReference>
<gene>
    <name evidence="2" type="ORF">P0518C01.27</name>
    <name evidence="3" type="ORF">P0698H10.1</name>
</gene>
<evidence type="ECO:0000313" key="3">
    <source>
        <dbReference type="EMBL" id="BAB89858.1"/>
    </source>
</evidence>
<dbReference type="EMBL" id="AP003298">
    <property type="protein sequence ID" value="BAB89858.1"/>
    <property type="molecule type" value="Genomic_DNA"/>
</dbReference>
<reference evidence="4" key="2">
    <citation type="journal article" date="2005" name="Nature">
        <title>The map-based sequence of the rice genome.</title>
        <authorList>
            <consortium name="International rice genome sequencing project (IRGSP)"/>
            <person name="Matsumoto T."/>
            <person name="Wu J."/>
            <person name="Kanamori H."/>
            <person name="Katayose Y."/>
            <person name="Fujisawa M."/>
            <person name="Namiki N."/>
            <person name="Mizuno H."/>
            <person name="Yamamoto K."/>
            <person name="Antonio B.A."/>
            <person name="Baba T."/>
            <person name="Sakata K."/>
            <person name="Nagamura Y."/>
            <person name="Aoki H."/>
            <person name="Arikawa K."/>
            <person name="Arita K."/>
            <person name="Bito T."/>
            <person name="Chiden Y."/>
            <person name="Fujitsuka N."/>
            <person name="Fukunaka R."/>
            <person name="Hamada M."/>
            <person name="Harada C."/>
            <person name="Hayashi A."/>
            <person name="Hijishita S."/>
            <person name="Honda M."/>
            <person name="Hosokawa S."/>
            <person name="Ichikawa Y."/>
            <person name="Idonuma A."/>
            <person name="Iijima M."/>
            <person name="Ikeda M."/>
            <person name="Ikeno M."/>
            <person name="Ito K."/>
            <person name="Ito S."/>
            <person name="Ito T."/>
            <person name="Ito Y."/>
            <person name="Ito Y."/>
            <person name="Iwabuchi A."/>
            <person name="Kamiya K."/>
            <person name="Karasawa W."/>
            <person name="Kurita K."/>
            <person name="Katagiri S."/>
            <person name="Kikuta A."/>
            <person name="Kobayashi H."/>
            <person name="Kobayashi N."/>
            <person name="Machita K."/>
            <person name="Maehara T."/>
            <person name="Masukawa M."/>
            <person name="Mizubayashi T."/>
            <person name="Mukai Y."/>
            <person name="Nagasaki H."/>
            <person name="Nagata Y."/>
            <person name="Naito S."/>
            <person name="Nakashima M."/>
            <person name="Nakama Y."/>
            <person name="Nakamichi Y."/>
            <person name="Nakamura M."/>
            <person name="Meguro A."/>
            <person name="Negishi M."/>
            <person name="Ohta I."/>
            <person name="Ohta T."/>
            <person name="Okamoto M."/>
            <person name="Ono N."/>
            <person name="Saji S."/>
            <person name="Sakaguchi M."/>
            <person name="Sakai K."/>
            <person name="Shibata M."/>
            <person name="Shimokawa T."/>
            <person name="Song J."/>
            <person name="Takazaki Y."/>
            <person name="Terasawa K."/>
            <person name="Tsugane M."/>
            <person name="Tsuji K."/>
            <person name="Ueda S."/>
            <person name="Waki K."/>
            <person name="Yamagata H."/>
            <person name="Yamamoto M."/>
            <person name="Yamamoto S."/>
            <person name="Yamane H."/>
            <person name="Yoshiki S."/>
            <person name="Yoshihara R."/>
            <person name="Yukawa K."/>
            <person name="Zhong H."/>
            <person name="Yano M."/>
            <person name="Yuan Q."/>
            <person name="Ouyang S."/>
            <person name="Liu J."/>
            <person name="Jones K.M."/>
            <person name="Gansberger K."/>
            <person name="Moffat K."/>
            <person name="Hill J."/>
            <person name="Bera J."/>
            <person name="Fadrosh D."/>
            <person name="Jin S."/>
            <person name="Johri S."/>
            <person name="Kim M."/>
            <person name="Overton L."/>
            <person name="Reardon M."/>
            <person name="Tsitrin T."/>
            <person name="Vuong H."/>
            <person name="Weaver B."/>
            <person name="Ciecko A."/>
            <person name="Tallon L."/>
            <person name="Jackson J."/>
            <person name="Pai G."/>
            <person name="Aken S.V."/>
            <person name="Utterback T."/>
            <person name="Reidmuller S."/>
            <person name="Feldblyum T."/>
            <person name="Hsiao J."/>
            <person name="Zismann V."/>
            <person name="Iobst S."/>
            <person name="de Vazeille A.R."/>
            <person name="Buell C.R."/>
            <person name="Ying K."/>
            <person name="Li Y."/>
            <person name="Lu T."/>
            <person name="Huang Y."/>
            <person name="Zhao Q."/>
            <person name="Feng Q."/>
            <person name="Zhang L."/>
            <person name="Zhu J."/>
            <person name="Weng Q."/>
            <person name="Mu J."/>
            <person name="Lu Y."/>
            <person name="Fan D."/>
            <person name="Liu Y."/>
            <person name="Guan J."/>
            <person name="Zhang Y."/>
            <person name="Yu S."/>
            <person name="Liu X."/>
            <person name="Zhang Y."/>
            <person name="Hong G."/>
            <person name="Han B."/>
            <person name="Choisne N."/>
            <person name="Demange N."/>
            <person name="Orjeda G."/>
            <person name="Samain S."/>
            <person name="Cattolico L."/>
            <person name="Pelletier E."/>
            <person name="Couloux A."/>
            <person name="Segurens B."/>
            <person name="Wincker P."/>
            <person name="D'Hont A."/>
            <person name="Scarpelli C."/>
            <person name="Weissenbach J."/>
            <person name="Salanoubat M."/>
            <person name="Quetier F."/>
            <person name="Yu Y."/>
            <person name="Kim H.R."/>
            <person name="Rambo T."/>
            <person name="Currie J."/>
            <person name="Collura K."/>
            <person name="Luo M."/>
            <person name="Yang T."/>
            <person name="Ammiraju J.S.S."/>
            <person name="Engler F."/>
            <person name="Soderlund C."/>
            <person name="Wing R.A."/>
            <person name="Palmer L.E."/>
            <person name="de la Bastide M."/>
            <person name="Spiegel L."/>
            <person name="Nascimento L."/>
            <person name="Zutavern T."/>
            <person name="O'Shaughnessy A."/>
            <person name="Dike S."/>
            <person name="Dedhia N."/>
            <person name="Preston R."/>
            <person name="Balija V."/>
            <person name="McCombie W.R."/>
            <person name="Chow T."/>
            <person name="Chen H."/>
            <person name="Chung M."/>
            <person name="Chen C."/>
            <person name="Shaw J."/>
            <person name="Wu H."/>
            <person name="Hsiao K."/>
            <person name="Chao Y."/>
            <person name="Chu M."/>
            <person name="Cheng C."/>
            <person name="Hour A."/>
            <person name="Lee P."/>
            <person name="Lin S."/>
            <person name="Lin Y."/>
            <person name="Liou J."/>
            <person name="Liu S."/>
            <person name="Hsing Y."/>
            <person name="Raghuvanshi S."/>
            <person name="Mohanty A."/>
            <person name="Bharti A.K."/>
            <person name="Gaur A."/>
            <person name="Gupta V."/>
            <person name="Kumar D."/>
            <person name="Ravi V."/>
            <person name="Vij S."/>
            <person name="Kapur A."/>
            <person name="Khurana P."/>
            <person name="Khurana P."/>
            <person name="Khurana J.P."/>
            <person name="Tyagi A.K."/>
            <person name="Gaikwad K."/>
            <person name="Singh A."/>
            <person name="Dalal V."/>
            <person name="Srivastava S."/>
            <person name="Dixit A."/>
            <person name="Pal A.K."/>
            <person name="Ghazi I.A."/>
            <person name="Yadav M."/>
            <person name="Pandit A."/>
            <person name="Bhargava A."/>
            <person name="Sureshbabu K."/>
            <person name="Batra K."/>
            <person name="Sharma T.R."/>
            <person name="Mohapatra T."/>
            <person name="Singh N.K."/>
            <person name="Messing J."/>
            <person name="Nelson A.B."/>
            <person name="Fuks G."/>
            <person name="Kavchok S."/>
            <person name="Keizer G."/>
            <person name="Linton E."/>
            <person name="Llaca V."/>
            <person name="Song R."/>
            <person name="Tanyolac B."/>
            <person name="Young S."/>
            <person name="Ho-Il K."/>
            <person name="Hahn J.H."/>
            <person name="Sangsakoo G."/>
            <person name="Vanavichit A."/>
            <person name="de Mattos Luiz.A.T."/>
            <person name="Zimmer P.D."/>
            <person name="Malone G."/>
            <person name="Dellagostin O."/>
            <person name="de Oliveira A.C."/>
            <person name="Bevan M."/>
            <person name="Bancroft I."/>
            <person name="Minx P."/>
            <person name="Cordum H."/>
            <person name="Wilson R."/>
            <person name="Cheng Z."/>
            <person name="Jin W."/>
            <person name="Jiang J."/>
            <person name="Leong S.A."/>
            <person name="Iwama H."/>
            <person name="Gojobori T."/>
            <person name="Itoh T."/>
            <person name="Niimura Y."/>
            <person name="Fujii Y."/>
            <person name="Habara T."/>
            <person name="Sakai H."/>
            <person name="Sato Y."/>
            <person name="Wilson G."/>
            <person name="Kumar K."/>
            <person name="McCouch S."/>
            <person name="Juretic N."/>
            <person name="Hoen D."/>
            <person name="Wright S."/>
            <person name="Bruskiewich R."/>
            <person name="Bureau T."/>
            <person name="Miyao A."/>
            <person name="Hirochika H."/>
            <person name="Nishikawa T."/>
            <person name="Kadowaki K."/>
            <person name="Sugiura M."/>
            <person name="Burr B."/>
            <person name="Sasaki T."/>
        </authorList>
    </citation>
    <scope>NUCLEOTIDE SEQUENCE [LARGE SCALE GENOMIC DNA]</scope>
    <source>
        <strain evidence="4">cv. Nipponbare</strain>
    </source>
</reference>